<dbReference type="SUPFAM" id="SSF55658">
    <property type="entry name" value="L9 N-domain-like"/>
    <property type="match status" value="1"/>
</dbReference>
<evidence type="ECO:0000256" key="5">
    <source>
        <dbReference type="ARBA" id="ARBA00023274"/>
    </source>
</evidence>
<keyword evidence="4 7" id="KW-0689">Ribosomal protein</keyword>
<dbReference type="Pfam" id="PF01281">
    <property type="entry name" value="Ribosomal_L9_N"/>
    <property type="match status" value="1"/>
</dbReference>
<sequence length="147" mass="16074">MQVILKEDVINLGYKDDIVTVKSGYGRNFLIPTGKAVIASESAKKVLAENLKQRAHKLAKIKADAEELAAKLKDVKLTIGAKTSSTGTIFGSVNNIQVAEELAKLGYEVDRKIIYIKEAVKEVGDYKATIKLHKEVSVEVPFTVVSE</sequence>
<comment type="caution">
    <text evidence="11">The sequence shown here is derived from an EMBL/GenBank/DDBJ whole genome shotgun (WGS) entry which is preliminary data.</text>
</comment>
<dbReference type="InterPro" id="IPR000244">
    <property type="entry name" value="Ribosomal_bL9"/>
</dbReference>
<dbReference type="RefSeq" id="WP_022457187.1">
    <property type="nucleotide sequence ID" value="NZ_JAKZMM010000063.1"/>
</dbReference>
<dbReference type="InterPro" id="IPR020594">
    <property type="entry name" value="Ribosomal_bL9_bac/chp"/>
</dbReference>
<keyword evidence="12" id="KW-1185">Reference proteome</keyword>
<evidence type="ECO:0000256" key="2">
    <source>
        <dbReference type="ARBA" id="ARBA00022730"/>
    </source>
</evidence>
<dbReference type="EMBL" id="JAKZMM010000063">
    <property type="protein sequence ID" value="MCJ2382213.1"/>
    <property type="molecule type" value="Genomic_DNA"/>
</dbReference>
<evidence type="ECO:0000259" key="9">
    <source>
        <dbReference type="Pfam" id="PF01281"/>
    </source>
</evidence>
<evidence type="ECO:0000256" key="4">
    <source>
        <dbReference type="ARBA" id="ARBA00022980"/>
    </source>
</evidence>
<dbReference type="InterPro" id="IPR036791">
    <property type="entry name" value="Ribosomal_bL9_C_sf"/>
</dbReference>
<dbReference type="SUPFAM" id="SSF55653">
    <property type="entry name" value="Ribosomal protein L9 C-domain"/>
    <property type="match status" value="1"/>
</dbReference>
<dbReference type="GO" id="GO:0005840">
    <property type="term" value="C:ribosome"/>
    <property type="evidence" value="ECO:0007669"/>
    <property type="project" value="UniProtKB-KW"/>
</dbReference>
<keyword evidence="5 7" id="KW-0687">Ribonucleoprotein</keyword>
<organism evidence="11 12">
    <name type="scientific">Parabacteroides faecalis</name>
    <dbReference type="NCBI Taxonomy" id="2924040"/>
    <lineage>
        <taxon>Bacteria</taxon>
        <taxon>Pseudomonadati</taxon>
        <taxon>Bacteroidota</taxon>
        <taxon>Bacteroidia</taxon>
        <taxon>Bacteroidales</taxon>
        <taxon>Tannerellaceae</taxon>
        <taxon>Parabacteroides</taxon>
    </lineage>
</organism>
<feature type="domain" description="Ribosomal protein L9" evidence="9">
    <location>
        <begin position="1"/>
        <end position="46"/>
    </location>
</feature>
<gene>
    <name evidence="7 11" type="primary">rplI</name>
    <name evidence="11" type="ORF">MUN53_16620</name>
</gene>
<dbReference type="Pfam" id="PF03948">
    <property type="entry name" value="Ribosomal_L9_C"/>
    <property type="match status" value="1"/>
</dbReference>
<dbReference type="InterPro" id="IPR009027">
    <property type="entry name" value="Ribosomal_bL9/RNase_H1_N"/>
</dbReference>
<dbReference type="Gene3D" id="3.10.430.100">
    <property type="entry name" value="Ribosomal protein L9, C-terminal domain"/>
    <property type="match status" value="1"/>
</dbReference>
<dbReference type="Proteomes" id="UP001165444">
    <property type="component" value="Unassembled WGS sequence"/>
</dbReference>
<evidence type="ECO:0000256" key="1">
    <source>
        <dbReference type="ARBA" id="ARBA00010605"/>
    </source>
</evidence>
<comment type="function">
    <text evidence="7">Binds to the 23S rRNA.</text>
</comment>
<evidence type="ECO:0000256" key="8">
    <source>
        <dbReference type="SAM" id="Coils"/>
    </source>
</evidence>
<dbReference type="Gene3D" id="3.40.5.10">
    <property type="entry name" value="Ribosomal protein L9, N-terminal domain"/>
    <property type="match status" value="1"/>
</dbReference>
<evidence type="ECO:0000313" key="11">
    <source>
        <dbReference type="EMBL" id="MCJ2382213.1"/>
    </source>
</evidence>
<dbReference type="InterPro" id="IPR036935">
    <property type="entry name" value="Ribosomal_bL9_N_sf"/>
</dbReference>
<feature type="coiled-coil region" evidence="8">
    <location>
        <begin position="48"/>
        <end position="78"/>
    </location>
</feature>
<name>A0ABT0C5C7_9BACT</name>
<accession>A0ABT0C5C7</accession>
<keyword evidence="2 7" id="KW-0699">rRNA-binding</keyword>
<evidence type="ECO:0000256" key="7">
    <source>
        <dbReference type="HAMAP-Rule" id="MF_00503"/>
    </source>
</evidence>
<proteinExistence type="inferred from homology"/>
<evidence type="ECO:0000313" key="12">
    <source>
        <dbReference type="Proteomes" id="UP001165444"/>
    </source>
</evidence>
<keyword evidence="8" id="KW-0175">Coiled coil</keyword>
<dbReference type="InterPro" id="IPR020069">
    <property type="entry name" value="Ribosomal_bL9_C"/>
</dbReference>
<dbReference type="PANTHER" id="PTHR21368">
    <property type="entry name" value="50S RIBOSOMAL PROTEIN L9"/>
    <property type="match status" value="1"/>
</dbReference>
<protein>
    <recommendedName>
        <fullName evidence="6 7">Large ribosomal subunit protein bL9</fullName>
    </recommendedName>
</protein>
<dbReference type="HAMAP" id="MF_00503">
    <property type="entry name" value="Ribosomal_bL9"/>
    <property type="match status" value="1"/>
</dbReference>
<evidence type="ECO:0000256" key="6">
    <source>
        <dbReference type="ARBA" id="ARBA00035292"/>
    </source>
</evidence>
<keyword evidence="3 7" id="KW-0694">RNA-binding</keyword>
<dbReference type="InterPro" id="IPR020070">
    <property type="entry name" value="Ribosomal_bL9_N"/>
</dbReference>
<dbReference type="NCBIfam" id="TIGR00158">
    <property type="entry name" value="L9"/>
    <property type="match status" value="1"/>
</dbReference>
<evidence type="ECO:0000256" key="3">
    <source>
        <dbReference type="ARBA" id="ARBA00022884"/>
    </source>
</evidence>
<reference evidence="11 12" key="1">
    <citation type="submission" date="2022-03" db="EMBL/GenBank/DDBJ databases">
        <title>Parabacteroides sp. nov. isolated from swine feces.</title>
        <authorList>
            <person name="Bak J.E."/>
        </authorList>
    </citation>
    <scope>NUCLEOTIDE SEQUENCE [LARGE SCALE GENOMIC DNA]</scope>
    <source>
        <strain evidence="11 12">AGMB00274</strain>
    </source>
</reference>
<feature type="domain" description="Large ribosomal subunit protein bL9 C-terminal" evidence="10">
    <location>
        <begin position="63"/>
        <end position="145"/>
    </location>
</feature>
<comment type="similarity">
    <text evidence="1 7">Belongs to the bacterial ribosomal protein bL9 family.</text>
</comment>
<evidence type="ECO:0000259" key="10">
    <source>
        <dbReference type="Pfam" id="PF03948"/>
    </source>
</evidence>